<evidence type="ECO:0000256" key="2">
    <source>
        <dbReference type="PROSITE-ProRule" id="PRU01282"/>
    </source>
</evidence>
<dbReference type="EMBL" id="SJPO01000001">
    <property type="protein sequence ID" value="TWT85907.1"/>
    <property type="molecule type" value="Genomic_DNA"/>
</dbReference>
<evidence type="ECO:0000313" key="4">
    <source>
        <dbReference type="Proteomes" id="UP000318478"/>
    </source>
</evidence>
<dbReference type="EC" id="1.20.4.1" evidence="3"/>
<proteinExistence type="inferred from homology"/>
<dbReference type="InterPro" id="IPR036249">
    <property type="entry name" value="Thioredoxin-like_sf"/>
</dbReference>
<dbReference type="Pfam" id="PF03960">
    <property type="entry name" value="ArsC"/>
    <property type="match status" value="1"/>
</dbReference>
<dbReference type="Gene3D" id="3.40.30.10">
    <property type="entry name" value="Glutaredoxin"/>
    <property type="match status" value="1"/>
</dbReference>
<organism evidence="3 4">
    <name type="scientific">Posidoniimonas polymericola</name>
    <dbReference type="NCBI Taxonomy" id="2528002"/>
    <lineage>
        <taxon>Bacteria</taxon>
        <taxon>Pseudomonadati</taxon>
        <taxon>Planctomycetota</taxon>
        <taxon>Planctomycetia</taxon>
        <taxon>Pirellulales</taxon>
        <taxon>Lacipirellulaceae</taxon>
        <taxon>Posidoniimonas</taxon>
    </lineage>
</organism>
<sequence length="116" mass="13180">MDVQVTILHNSDCSKSREALDYLYKKGLQPHVWDYVQHPPSIDWLKELAWKLGVSPSSLIRPAEFRRLNLQPSSDPEVLFSMIAEHPMLLQRPIVVVGDRVCIARPAQAVDSIIHA</sequence>
<dbReference type="GO" id="GO:0008794">
    <property type="term" value="F:arsenate reductase (glutaredoxin) activity"/>
    <property type="evidence" value="ECO:0007669"/>
    <property type="project" value="UniProtKB-EC"/>
</dbReference>
<protein>
    <submittedName>
        <fullName evidence="3">Arsenate reductase</fullName>
        <ecNumber evidence="3">1.20.4.1</ecNumber>
    </submittedName>
</protein>
<evidence type="ECO:0000313" key="3">
    <source>
        <dbReference type="EMBL" id="TWT85907.1"/>
    </source>
</evidence>
<dbReference type="AlphaFoldDB" id="A0A5C5ZFU6"/>
<dbReference type="SUPFAM" id="SSF52833">
    <property type="entry name" value="Thioredoxin-like"/>
    <property type="match status" value="1"/>
</dbReference>
<reference evidence="3 4" key="1">
    <citation type="submission" date="2019-02" db="EMBL/GenBank/DDBJ databases">
        <title>Deep-cultivation of Planctomycetes and their phenomic and genomic characterization uncovers novel biology.</title>
        <authorList>
            <person name="Wiegand S."/>
            <person name="Jogler M."/>
            <person name="Boedeker C."/>
            <person name="Pinto D."/>
            <person name="Vollmers J."/>
            <person name="Rivas-Marin E."/>
            <person name="Kohn T."/>
            <person name="Peeters S.H."/>
            <person name="Heuer A."/>
            <person name="Rast P."/>
            <person name="Oberbeckmann S."/>
            <person name="Bunk B."/>
            <person name="Jeske O."/>
            <person name="Meyerdierks A."/>
            <person name="Storesund J.E."/>
            <person name="Kallscheuer N."/>
            <person name="Luecker S."/>
            <person name="Lage O.M."/>
            <person name="Pohl T."/>
            <person name="Merkel B.J."/>
            <person name="Hornburger P."/>
            <person name="Mueller R.-W."/>
            <person name="Bruemmer F."/>
            <person name="Labrenz M."/>
            <person name="Spormann A.M."/>
            <person name="Op Den Camp H."/>
            <person name="Overmann J."/>
            <person name="Amann R."/>
            <person name="Jetten M.S.M."/>
            <person name="Mascher T."/>
            <person name="Medema M.H."/>
            <person name="Devos D.P."/>
            <person name="Kaster A.-K."/>
            <person name="Ovreas L."/>
            <person name="Rohde M."/>
            <person name="Galperin M.Y."/>
            <person name="Jogler C."/>
        </authorList>
    </citation>
    <scope>NUCLEOTIDE SEQUENCE [LARGE SCALE GENOMIC DNA]</scope>
    <source>
        <strain evidence="3 4">Pla123a</strain>
    </source>
</reference>
<keyword evidence="4" id="KW-1185">Reference proteome</keyword>
<keyword evidence="3" id="KW-0560">Oxidoreductase</keyword>
<dbReference type="PROSITE" id="PS51353">
    <property type="entry name" value="ARSC"/>
    <property type="match status" value="1"/>
</dbReference>
<comment type="similarity">
    <text evidence="1 2">Belongs to the ArsC family.</text>
</comment>
<accession>A0A5C5ZFU6</accession>
<gene>
    <name evidence="3" type="primary">arsC_2</name>
    <name evidence="3" type="ORF">Pla123a_07140</name>
</gene>
<dbReference type="InterPro" id="IPR006660">
    <property type="entry name" value="Arsenate_reductase-like"/>
</dbReference>
<name>A0A5C5ZFU6_9BACT</name>
<dbReference type="PANTHER" id="PTHR30041:SF4">
    <property type="entry name" value="ARSENATE REDUCTASE"/>
    <property type="match status" value="1"/>
</dbReference>
<dbReference type="RefSeq" id="WP_197527638.1">
    <property type="nucleotide sequence ID" value="NZ_SJPO01000001.1"/>
</dbReference>
<dbReference type="PANTHER" id="PTHR30041">
    <property type="entry name" value="ARSENATE REDUCTASE"/>
    <property type="match status" value="1"/>
</dbReference>
<evidence type="ECO:0000256" key="1">
    <source>
        <dbReference type="ARBA" id="ARBA00007198"/>
    </source>
</evidence>
<dbReference type="Proteomes" id="UP000318478">
    <property type="component" value="Unassembled WGS sequence"/>
</dbReference>
<comment type="caution">
    <text evidence="3">The sequence shown here is derived from an EMBL/GenBank/DDBJ whole genome shotgun (WGS) entry which is preliminary data.</text>
</comment>